<reference evidence="1" key="1">
    <citation type="submission" date="2020-03" db="EMBL/GenBank/DDBJ databases">
        <title>The deep terrestrial virosphere.</title>
        <authorList>
            <person name="Holmfeldt K."/>
            <person name="Nilsson E."/>
            <person name="Simone D."/>
            <person name="Lopez-Fernandez M."/>
            <person name="Wu X."/>
            <person name="de Brujin I."/>
            <person name="Lundin D."/>
            <person name="Andersson A."/>
            <person name="Bertilsson S."/>
            <person name="Dopson M."/>
        </authorList>
    </citation>
    <scope>NUCLEOTIDE SEQUENCE</scope>
    <source>
        <strain evidence="1">MM415B02984</strain>
    </source>
</reference>
<organism evidence="1">
    <name type="scientific">viral metagenome</name>
    <dbReference type="NCBI Taxonomy" id="1070528"/>
    <lineage>
        <taxon>unclassified sequences</taxon>
        <taxon>metagenomes</taxon>
        <taxon>organismal metagenomes</taxon>
    </lineage>
</organism>
<evidence type="ECO:0000313" key="1">
    <source>
        <dbReference type="EMBL" id="QJA87494.1"/>
    </source>
</evidence>
<dbReference type="EMBL" id="MT142710">
    <property type="protein sequence ID" value="QJA87494.1"/>
    <property type="molecule type" value="Genomic_DNA"/>
</dbReference>
<protein>
    <submittedName>
        <fullName evidence="1">Uncharacterized protein</fullName>
    </submittedName>
</protein>
<accession>A0A6M3L1I0</accession>
<name>A0A6M3L1I0_9ZZZZ</name>
<gene>
    <name evidence="1" type="ORF">MM415B02984_0011</name>
</gene>
<dbReference type="AlphaFoldDB" id="A0A6M3L1I0"/>
<sequence>MLVYEIQGMRFFAEPEEEVKRKMIGRFPPDAEVLVWDGDKIIDKMRLNELWDYDEIK</sequence>
<proteinExistence type="predicted"/>